<dbReference type="SUPFAM" id="SSF49599">
    <property type="entry name" value="TRAF domain-like"/>
    <property type="match status" value="1"/>
</dbReference>
<gene>
    <name evidence="15" type="primary">LOC108079567</name>
</gene>
<proteinExistence type="predicted"/>
<keyword evidence="14" id="KW-1185">Reference proteome</keyword>
<dbReference type="Proteomes" id="UP001652661">
    <property type="component" value="Chromosome 2L"/>
</dbReference>
<keyword evidence="6" id="KW-0479">Metal-binding</keyword>
<evidence type="ECO:0000256" key="9">
    <source>
        <dbReference type="ARBA" id="ARBA00022833"/>
    </source>
</evidence>
<dbReference type="InterPro" id="IPR037255">
    <property type="entry name" value="NRDP1_C"/>
</dbReference>
<dbReference type="SMART" id="SM00184">
    <property type="entry name" value="RING"/>
    <property type="match status" value="1"/>
</dbReference>
<keyword evidence="7 12" id="KW-0863">Zinc-finger</keyword>
<keyword evidence="9" id="KW-0862">Zinc</keyword>
<evidence type="ECO:0000256" key="2">
    <source>
        <dbReference type="ARBA" id="ARBA00004906"/>
    </source>
</evidence>
<keyword evidence="8" id="KW-0833">Ubl conjugation pathway</keyword>
<dbReference type="Pfam" id="PF08941">
    <property type="entry name" value="USP8_interact"/>
    <property type="match status" value="1"/>
</dbReference>
<protein>
    <recommendedName>
        <fullName evidence="4">E3 ubiquitin-protein ligase NRDP1</fullName>
        <ecNumber evidence="3">2.3.2.27</ecNumber>
    </recommendedName>
    <alternativeName>
        <fullName evidence="10">RING finger protein 41</fullName>
    </alternativeName>
    <alternativeName>
        <fullName evidence="11">RING-type E3 ubiquitin transferase NRDP1</fullName>
    </alternativeName>
</protein>
<evidence type="ECO:0000259" key="13">
    <source>
        <dbReference type="PROSITE" id="PS50089"/>
    </source>
</evidence>
<dbReference type="InterPro" id="IPR013083">
    <property type="entry name" value="Znf_RING/FYVE/PHD"/>
</dbReference>
<dbReference type="PROSITE" id="PS50089">
    <property type="entry name" value="ZF_RING_2"/>
    <property type="match status" value="1"/>
</dbReference>
<keyword evidence="5" id="KW-0808">Transferase</keyword>
<reference evidence="14" key="1">
    <citation type="submission" date="2025-05" db="UniProtKB">
        <authorList>
            <consortium name="RefSeq"/>
        </authorList>
    </citation>
    <scope>NUCLEOTIDE SEQUENCE [LARGE SCALE GENOMIC DNA]</scope>
    <source>
        <strain evidence="14">14028-0561.14</strain>
    </source>
</reference>
<dbReference type="GeneID" id="108079567"/>
<dbReference type="SUPFAM" id="SSF57850">
    <property type="entry name" value="RING/U-box"/>
    <property type="match status" value="1"/>
</dbReference>
<accession>A0A6P4J4F7</accession>
<evidence type="ECO:0000313" key="15">
    <source>
        <dbReference type="RefSeq" id="XP_017029398.1"/>
    </source>
</evidence>
<comment type="pathway">
    <text evidence="2">Protein modification; protein ubiquitination.</text>
</comment>
<dbReference type="InterPro" id="IPR001841">
    <property type="entry name" value="Znf_RING"/>
</dbReference>
<dbReference type="GO" id="GO:0016567">
    <property type="term" value="P:protein ubiquitination"/>
    <property type="evidence" value="ECO:0007669"/>
    <property type="project" value="UniProtKB-UniPathway"/>
</dbReference>
<name>A0A6P4J4F7_DROKI</name>
<organism evidence="14 15">
    <name type="scientific">Drosophila kikkawai</name>
    <name type="common">Fruit fly</name>
    <dbReference type="NCBI Taxonomy" id="30033"/>
    <lineage>
        <taxon>Eukaryota</taxon>
        <taxon>Metazoa</taxon>
        <taxon>Ecdysozoa</taxon>
        <taxon>Arthropoda</taxon>
        <taxon>Hexapoda</taxon>
        <taxon>Insecta</taxon>
        <taxon>Pterygota</taxon>
        <taxon>Neoptera</taxon>
        <taxon>Endopterygota</taxon>
        <taxon>Diptera</taxon>
        <taxon>Brachycera</taxon>
        <taxon>Muscomorpha</taxon>
        <taxon>Ephydroidea</taxon>
        <taxon>Drosophilidae</taxon>
        <taxon>Drosophila</taxon>
        <taxon>Sophophora</taxon>
    </lineage>
</organism>
<evidence type="ECO:0000256" key="11">
    <source>
        <dbReference type="ARBA" id="ARBA00031762"/>
    </source>
</evidence>
<dbReference type="EC" id="2.3.2.27" evidence="3"/>
<evidence type="ECO:0000313" key="14">
    <source>
        <dbReference type="Proteomes" id="UP001652661"/>
    </source>
</evidence>
<evidence type="ECO:0000256" key="6">
    <source>
        <dbReference type="ARBA" id="ARBA00022723"/>
    </source>
</evidence>
<dbReference type="AlphaFoldDB" id="A0A6P4J4F7"/>
<dbReference type="Pfam" id="PF13923">
    <property type="entry name" value="zf-C3HC4_2"/>
    <property type="match status" value="1"/>
</dbReference>
<evidence type="ECO:0000256" key="5">
    <source>
        <dbReference type="ARBA" id="ARBA00022679"/>
    </source>
</evidence>
<comment type="catalytic activity">
    <reaction evidence="1">
        <text>S-ubiquitinyl-[E2 ubiquitin-conjugating enzyme]-L-cysteine + [acceptor protein]-L-lysine = [E2 ubiquitin-conjugating enzyme]-L-cysteine + N(6)-ubiquitinyl-[acceptor protein]-L-lysine.</text>
        <dbReference type="EC" id="2.3.2.27"/>
    </reaction>
</comment>
<evidence type="ECO:0000256" key="8">
    <source>
        <dbReference type="ARBA" id="ARBA00022786"/>
    </source>
</evidence>
<feature type="domain" description="RING-type" evidence="13">
    <location>
        <begin position="18"/>
        <end position="57"/>
    </location>
</feature>
<dbReference type="SUPFAM" id="SSF160088">
    <property type="entry name" value="NRDP1 C-terminal domain-like"/>
    <property type="match status" value="1"/>
</dbReference>
<dbReference type="InterPro" id="IPR017907">
    <property type="entry name" value="Znf_RING_CS"/>
</dbReference>
<evidence type="ECO:0000256" key="3">
    <source>
        <dbReference type="ARBA" id="ARBA00012483"/>
    </source>
</evidence>
<dbReference type="PANTHER" id="PTHR10131">
    <property type="entry name" value="TNF RECEPTOR ASSOCIATED FACTOR"/>
    <property type="match status" value="1"/>
</dbReference>
<reference evidence="15" key="2">
    <citation type="submission" date="2025-08" db="UniProtKB">
        <authorList>
            <consortium name="RefSeq"/>
        </authorList>
    </citation>
    <scope>IDENTIFICATION</scope>
    <source>
        <strain evidence="15">14028-0561.14</strain>
        <tissue evidence="15">Whole fly</tissue>
    </source>
</reference>
<dbReference type="GO" id="GO:0008270">
    <property type="term" value="F:zinc ion binding"/>
    <property type="evidence" value="ECO:0007669"/>
    <property type="project" value="UniProtKB-KW"/>
</dbReference>
<evidence type="ECO:0000256" key="10">
    <source>
        <dbReference type="ARBA" id="ARBA00030556"/>
    </source>
</evidence>
<dbReference type="GO" id="GO:0061630">
    <property type="term" value="F:ubiquitin protein ligase activity"/>
    <property type="evidence" value="ECO:0007669"/>
    <property type="project" value="UniProtKB-EC"/>
</dbReference>
<evidence type="ECO:0000256" key="4">
    <source>
        <dbReference type="ARBA" id="ARBA00015711"/>
    </source>
</evidence>
<sequence length="335" mass="38010">MGFDIVLIVGHVDEELLCPICADVLEEPVQSVGCEHAFCRQCIDRWMRLKQICPVDRSNLQPENLVNVSRLMRNMLARLKIQCSFTENGCDQLLTLEGFRAHVASCEHNPKLIVECQKGCGIKVPKDKLATHNCIEELRDTVKVLLGDLKELKESQISQQLRIMTQRRELELLQYYISALRSSNPVIHGIGEQLDRYSLMQWGNALPLARVRNWGSLVSTPDIPMHVMVRESLRASGCPMHLFNMMVDRCHEDRWPKGLSTLNARRESQHLYQYVPRLLPPLVIGKPCVVVLGGDNTHMPPDLVPSLGMVLIFVDGVTELQQEAQQEPQLESSYA</sequence>
<dbReference type="PANTHER" id="PTHR10131:SF157">
    <property type="entry name" value="RECEPTOR-ASSOCIATED FACTOR, PUTATIVE-RELATED"/>
    <property type="match status" value="1"/>
</dbReference>
<evidence type="ECO:0000256" key="12">
    <source>
        <dbReference type="PROSITE-ProRule" id="PRU00175"/>
    </source>
</evidence>
<dbReference type="RefSeq" id="XP_017029398.1">
    <property type="nucleotide sequence ID" value="XM_017173909.3"/>
</dbReference>
<dbReference type="UniPathway" id="UPA00143"/>
<dbReference type="PROSITE" id="PS00518">
    <property type="entry name" value="ZF_RING_1"/>
    <property type="match status" value="1"/>
</dbReference>
<dbReference type="OrthoDB" id="1630758at2759"/>
<dbReference type="GO" id="GO:0043122">
    <property type="term" value="P:regulation of canonical NF-kappaB signal transduction"/>
    <property type="evidence" value="ECO:0007669"/>
    <property type="project" value="TreeGrafter"/>
</dbReference>
<dbReference type="Gene3D" id="3.30.40.10">
    <property type="entry name" value="Zinc/RING finger domain, C3HC4 (zinc finger)"/>
    <property type="match status" value="2"/>
</dbReference>
<evidence type="ECO:0000256" key="7">
    <source>
        <dbReference type="ARBA" id="ARBA00022771"/>
    </source>
</evidence>
<evidence type="ECO:0000256" key="1">
    <source>
        <dbReference type="ARBA" id="ARBA00000900"/>
    </source>
</evidence>
<dbReference type="InterPro" id="IPR015036">
    <property type="entry name" value="NRDP1"/>
</dbReference>